<proteinExistence type="predicted"/>
<organism evidence="1 2">
    <name type="scientific">Natrinema hispanicum</name>
    <dbReference type="NCBI Taxonomy" id="392421"/>
    <lineage>
        <taxon>Archaea</taxon>
        <taxon>Methanobacteriati</taxon>
        <taxon>Methanobacteriota</taxon>
        <taxon>Stenosarchaea group</taxon>
        <taxon>Halobacteria</taxon>
        <taxon>Halobacteriales</taxon>
        <taxon>Natrialbaceae</taxon>
        <taxon>Natrinema</taxon>
    </lineage>
</organism>
<reference evidence="2" key="1">
    <citation type="submission" date="2016-10" db="EMBL/GenBank/DDBJ databases">
        <authorList>
            <person name="Varghese N."/>
            <person name="Submissions S."/>
        </authorList>
    </citation>
    <scope>NUCLEOTIDE SEQUENCE [LARGE SCALE GENOMIC DNA]</scope>
    <source>
        <strain evidence="2">CDM_6</strain>
    </source>
</reference>
<gene>
    <name evidence="1" type="ORF">SAMN04488694_11429</name>
</gene>
<evidence type="ECO:0000313" key="2">
    <source>
        <dbReference type="Proteomes" id="UP000199320"/>
    </source>
</evidence>
<keyword evidence="2" id="KW-1185">Reference proteome</keyword>
<protein>
    <submittedName>
        <fullName evidence="1">Uncharacterized protein</fullName>
    </submittedName>
</protein>
<dbReference type="EMBL" id="FOIC01000014">
    <property type="protein sequence ID" value="SET84496.1"/>
    <property type="molecule type" value="Genomic_DNA"/>
</dbReference>
<dbReference type="Proteomes" id="UP000199320">
    <property type="component" value="Unassembled WGS sequence"/>
</dbReference>
<dbReference type="AlphaFoldDB" id="A0A1I0HL83"/>
<sequence length="91" mass="9992">MLFGVDGTGKGTGVPEQFFSEDELEVESIRGKCPECGERRSLKKKRGGDRVEIHCEACETELLEYEGEQTVTGVNFYEEVGGHSVSFAQTG</sequence>
<evidence type="ECO:0000313" key="1">
    <source>
        <dbReference type="EMBL" id="SET84496.1"/>
    </source>
</evidence>
<accession>A0A1I0HL83</accession>
<name>A0A1I0HL83_9EURY</name>